<protein>
    <submittedName>
        <fullName evidence="2">Uncharacterized protein</fullName>
    </submittedName>
</protein>
<dbReference type="RefSeq" id="WP_151178702.1">
    <property type="nucleotide sequence ID" value="NZ_CP042906.1"/>
</dbReference>
<name>A0A5J6MPI8_9PROT</name>
<evidence type="ECO:0000256" key="1">
    <source>
        <dbReference type="SAM" id="Phobius"/>
    </source>
</evidence>
<evidence type="ECO:0000313" key="3">
    <source>
        <dbReference type="Proteomes" id="UP000326202"/>
    </source>
</evidence>
<dbReference type="KEGG" id="htq:FRZ44_38620"/>
<keyword evidence="1" id="KW-0472">Membrane</keyword>
<evidence type="ECO:0000313" key="2">
    <source>
        <dbReference type="EMBL" id="QEX18555.1"/>
    </source>
</evidence>
<dbReference type="AlphaFoldDB" id="A0A5J6MPI8"/>
<sequence length="59" mass="6230">MFTTLDKALVALVMAILAILNQAFGIVTPSFLTEGNVTAIIAAITPLLVYVVPNKPKTT</sequence>
<accession>A0A5J6MPI8</accession>
<keyword evidence="1" id="KW-1133">Transmembrane helix</keyword>
<gene>
    <name evidence="2" type="ORF">FRZ44_38620</name>
</gene>
<reference evidence="2 3" key="1">
    <citation type="submission" date="2019-08" db="EMBL/GenBank/DDBJ databases">
        <title>Hyperibacter terrae gen. nov., sp. nov. and Hyperibacter viscosus sp. nov., two new members in the family Rhodospirillaceae isolated from the rhizosphere of Hypericum perforatum.</title>
        <authorList>
            <person name="Noviana Z."/>
        </authorList>
    </citation>
    <scope>NUCLEOTIDE SEQUENCE [LARGE SCALE GENOMIC DNA]</scope>
    <source>
        <strain evidence="2 3">R5913</strain>
    </source>
</reference>
<feature type="transmembrane region" description="Helical" evidence="1">
    <location>
        <begin position="35"/>
        <end position="53"/>
    </location>
</feature>
<proteinExistence type="predicted"/>
<organism evidence="2 3">
    <name type="scientific">Hypericibacter terrae</name>
    <dbReference type="NCBI Taxonomy" id="2602015"/>
    <lineage>
        <taxon>Bacteria</taxon>
        <taxon>Pseudomonadati</taxon>
        <taxon>Pseudomonadota</taxon>
        <taxon>Alphaproteobacteria</taxon>
        <taxon>Rhodospirillales</taxon>
        <taxon>Dongiaceae</taxon>
        <taxon>Hypericibacter</taxon>
    </lineage>
</organism>
<dbReference type="EMBL" id="CP042906">
    <property type="protein sequence ID" value="QEX18555.1"/>
    <property type="molecule type" value="Genomic_DNA"/>
</dbReference>
<dbReference type="Proteomes" id="UP000326202">
    <property type="component" value="Chromosome"/>
</dbReference>
<keyword evidence="1" id="KW-0812">Transmembrane</keyword>
<keyword evidence="3" id="KW-1185">Reference proteome</keyword>